<protein>
    <submittedName>
        <fullName evidence="1">Vps52</fullName>
    </submittedName>
</protein>
<dbReference type="GO" id="GO:0005829">
    <property type="term" value="C:cytosol"/>
    <property type="evidence" value="ECO:0007669"/>
    <property type="project" value="GOC"/>
</dbReference>
<keyword evidence="2" id="KW-1185">Reference proteome</keyword>
<dbReference type="GO" id="GO:0019905">
    <property type="term" value="F:syntaxin binding"/>
    <property type="evidence" value="ECO:0007669"/>
    <property type="project" value="TreeGrafter"/>
</dbReference>
<accession>A0A7J7KP74</accession>
<dbReference type="PANTHER" id="PTHR14190">
    <property type="entry name" value="SUPPRESSOR OF ACTIN MUTATIONS 2/VACUOLAR PROTEIN SORTING 52"/>
    <property type="match status" value="1"/>
</dbReference>
<dbReference type="GO" id="GO:0042147">
    <property type="term" value="P:retrograde transport, endosome to Golgi"/>
    <property type="evidence" value="ECO:0007669"/>
    <property type="project" value="TreeGrafter"/>
</dbReference>
<dbReference type="OrthoDB" id="19482at2759"/>
<gene>
    <name evidence="1" type="ORF">EB796_001677</name>
</gene>
<dbReference type="GO" id="GO:0007041">
    <property type="term" value="P:lysosomal transport"/>
    <property type="evidence" value="ECO:0007669"/>
    <property type="project" value="TreeGrafter"/>
</dbReference>
<comment type="caution">
    <text evidence="1">The sequence shown here is derived from an EMBL/GenBank/DDBJ whole genome shotgun (WGS) entry which is preliminary data.</text>
</comment>
<sequence>MMSYPVCREISQLIRGFNADWKKAIDSINADIMRSFTNFKSGTQILQTALTQLIQFYHRLQKVMSQPPFRNWPIKNDLINIHNIMVEVKKHKFTF</sequence>
<dbReference type="EMBL" id="VXIV02000188">
    <property type="protein sequence ID" value="KAF6039990.1"/>
    <property type="molecule type" value="Genomic_DNA"/>
</dbReference>
<evidence type="ECO:0000313" key="1">
    <source>
        <dbReference type="EMBL" id="KAF6039990.1"/>
    </source>
</evidence>
<proteinExistence type="predicted"/>
<evidence type="ECO:0000313" key="2">
    <source>
        <dbReference type="Proteomes" id="UP000593567"/>
    </source>
</evidence>
<dbReference type="AlphaFoldDB" id="A0A7J7KP74"/>
<dbReference type="PANTHER" id="PTHR14190:SF7">
    <property type="entry name" value="VACUOLAR PROTEIN SORTING-ASSOCIATED PROTEIN 52 HOMOLOG"/>
    <property type="match status" value="1"/>
</dbReference>
<dbReference type="GO" id="GO:0032456">
    <property type="term" value="P:endocytic recycling"/>
    <property type="evidence" value="ECO:0007669"/>
    <property type="project" value="TreeGrafter"/>
</dbReference>
<organism evidence="1 2">
    <name type="scientific">Bugula neritina</name>
    <name type="common">Brown bryozoan</name>
    <name type="synonym">Sertularia neritina</name>
    <dbReference type="NCBI Taxonomy" id="10212"/>
    <lineage>
        <taxon>Eukaryota</taxon>
        <taxon>Metazoa</taxon>
        <taxon>Spiralia</taxon>
        <taxon>Lophotrochozoa</taxon>
        <taxon>Bryozoa</taxon>
        <taxon>Gymnolaemata</taxon>
        <taxon>Cheilostomatida</taxon>
        <taxon>Flustrina</taxon>
        <taxon>Buguloidea</taxon>
        <taxon>Bugulidae</taxon>
        <taxon>Bugula</taxon>
    </lineage>
</organism>
<dbReference type="GO" id="GO:0000938">
    <property type="term" value="C:GARP complex"/>
    <property type="evidence" value="ECO:0007669"/>
    <property type="project" value="TreeGrafter"/>
</dbReference>
<dbReference type="Proteomes" id="UP000593567">
    <property type="component" value="Unassembled WGS sequence"/>
</dbReference>
<reference evidence="1" key="1">
    <citation type="submission" date="2020-06" db="EMBL/GenBank/DDBJ databases">
        <title>Draft genome of Bugula neritina, a colonial animal packing powerful symbionts and potential medicines.</title>
        <authorList>
            <person name="Rayko M."/>
        </authorList>
    </citation>
    <scope>NUCLEOTIDE SEQUENCE [LARGE SCALE GENOMIC DNA]</scope>
    <source>
        <strain evidence="1">Kwan_BN1</strain>
    </source>
</reference>
<dbReference type="GO" id="GO:0006896">
    <property type="term" value="P:Golgi to vacuole transport"/>
    <property type="evidence" value="ECO:0007669"/>
    <property type="project" value="TreeGrafter"/>
</dbReference>
<name>A0A7J7KP74_BUGNE</name>
<dbReference type="InterPro" id="IPR007258">
    <property type="entry name" value="Vps52"/>
</dbReference>